<dbReference type="GO" id="GO:0003993">
    <property type="term" value="F:acid phosphatase activity"/>
    <property type="evidence" value="ECO:0007669"/>
    <property type="project" value="TreeGrafter"/>
</dbReference>
<name>A0A229WEE0_ASPFM</name>
<dbReference type="AlphaFoldDB" id="A0A229WEE0"/>
<evidence type="ECO:0000256" key="2">
    <source>
        <dbReference type="ARBA" id="ARBA00023180"/>
    </source>
</evidence>
<evidence type="ECO:0000256" key="1">
    <source>
        <dbReference type="ARBA" id="ARBA00022801"/>
    </source>
</evidence>
<dbReference type="PANTHER" id="PTHR20963:SF14">
    <property type="entry name" value="ACID PHOSPHATASE, PUTATIVE-RELATED"/>
    <property type="match status" value="1"/>
</dbReference>
<dbReference type="InterPro" id="IPR000560">
    <property type="entry name" value="His_Pase_clade-2"/>
</dbReference>
<dbReference type="InterPro" id="IPR016274">
    <property type="entry name" value="Histidine_acid_Pase_euk"/>
</dbReference>
<keyword evidence="2" id="KW-0325">Glycoprotein</keyword>
<reference evidence="3" key="1">
    <citation type="submission" date="2021-08" db="EMBL/GenBank/DDBJ databases">
        <title>Global Aspergillus fumigatus from environmental and clinical sources.</title>
        <authorList>
            <person name="Barber A."/>
            <person name="Sae-Ong T."/>
        </authorList>
    </citation>
    <scope>NUCLEOTIDE SEQUENCE</scope>
    <source>
        <strain evidence="3">NRZ-2016-071</strain>
    </source>
</reference>
<dbReference type="FunFam" id="3.40.50.1240:FF:000065">
    <property type="entry name" value="Similar to histidine acid phosphatase"/>
    <property type="match status" value="1"/>
</dbReference>
<dbReference type="InterPro" id="IPR029033">
    <property type="entry name" value="His_PPase_superfam"/>
</dbReference>
<comment type="caution">
    <text evidence="3">The sequence shown here is derived from an EMBL/GenBank/DDBJ whole genome shotgun (WGS) entry which is preliminary data.</text>
</comment>
<dbReference type="CDD" id="cd07061">
    <property type="entry name" value="HP_HAP_like"/>
    <property type="match status" value="1"/>
</dbReference>
<accession>A0A229WEE0</accession>
<dbReference type="Gene3D" id="3.40.50.1240">
    <property type="entry name" value="Phosphoglycerate mutase-like"/>
    <property type="match status" value="1"/>
</dbReference>
<proteinExistence type="predicted"/>
<sequence>MYRLSTLLMALGSVTLADTNSNTFNPLHHLAGISPYFTPNDPQLDPSVPQGCNVTRAAYLARHAAIYANDFDYERYLEPFIQKLQNTTQDWSKAGSLSFLSKWSAPITEAHLEKITRVDFQTPKNVWTATSERTVKTAQGFILGYTGNETAQIKLTQVGGVQARRSRLSSEFVSHYTKPIITRLQAQAPAFNFTSDDIVAMFELCGYETVIRGSSPFCSLGLFTATEWLAFEYGNDLMYFHNTGYGRDLSPAIGFPWLNATRTILADDSASQDLYVSFTHRELPPTVLTALGLFNNSAYSGANDVNATMPTDAINYGRAWKSSQILPFLTNIAIEKMVCDSYGYDDGVYYRVLVNEGPQPLVGCRDGPGESCSEEAFGRFVQQRGEWYGDFGKACGVDYENSTDVLSIYQ</sequence>
<keyword evidence="1" id="KW-0378">Hydrolase</keyword>
<evidence type="ECO:0000313" key="4">
    <source>
        <dbReference type="Proteomes" id="UP000813423"/>
    </source>
</evidence>
<protein>
    <submittedName>
        <fullName evidence="3">Uncharacterized protein</fullName>
    </submittedName>
</protein>
<dbReference type="EMBL" id="JAIBSC010000062">
    <property type="protein sequence ID" value="KAH1902075.1"/>
    <property type="molecule type" value="Genomic_DNA"/>
</dbReference>
<dbReference type="Proteomes" id="UP000813423">
    <property type="component" value="Unassembled WGS sequence"/>
</dbReference>
<dbReference type="SUPFAM" id="SSF53254">
    <property type="entry name" value="Phosphoglycerate mutase-like"/>
    <property type="match status" value="1"/>
</dbReference>
<dbReference type="PIRSF" id="PIRSF000894">
    <property type="entry name" value="Acid_phosphatase"/>
    <property type="match status" value="1"/>
</dbReference>
<dbReference type="GO" id="GO:0009277">
    <property type="term" value="C:fungal-type cell wall"/>
    <property type="evidence" value="ECO:0007669"/>
    <property type="project" value="TreeGrafter"/>
</dbReference>
<gene>
    <name evidence="3" type="ORF">KXV57_007659</name>
</gene>
<evidence type="ECO:0000313" key="3">
    <source>
        <dbReference type="EMBL" id="KAH1902075.1"/>
    </source>
</evidence>
<dbReference type="PANTHER" id="PTHR20963">
    <property type="entry name" value="MULTIPLE INOSITOL POLYPHOSPHATE PHOSPHATASE-RELATED"/>
    <property type="match status" value="1"/>
</dbReference>
<dbReference type="Pfam" id="PF00328">
    <property type="entry name" value="His_Phos_2"/>
    <property type="match status" value="1"/>
</dbReference>
<organism evidence="3 4">
    <name type="scientific">Aspergillus fumigatus</name>
    <name type="common">Neosartorya fumigata</name>
    <dbReference type="NCBI Taxonomy" id="746128"/>
    <lineage>
        <taxon>Eukaryota</taxon>
        <taxon>Fungi</taxon>
        <taxon>Dikarya</taxon>
        <taxon>Ascomycota</taxon>
        <taxon>Pezizomycotina</taxon>
        <taxon>Eurotiomycetes</taxon>
        <taxon>Eurotiomycetidae</taxon>
        <taxon>Eurotiales</taxon>
        <taxon>Aspergillaceae</taxon>
        <taxon>Aspergillus</taxon>
        <taxon>Aspergillus subgen. Fumigati</taxon>
    </lineage>
</organism>